<reference evidence="4 5" key="1">
    <citation type="submission" date="2016-05" db="EMBL/GenBank/DDBJ databases">
        <title>Comparative genomics of biotechnologically important yeasts.</title>
        <authorList>
            <consortium name="DOE Joint Genome Institute"/>
            <person name="Riley R."/>
            <person name="Haridas S."/>
            <person name="Wolfe K.H."/>
            <person name="Lopes M.R."/>
            <person name="Hittinger C.T."/>
            <person name="Goker M."/>
            <person name="Salamov A."/>
            <person name="Wisecaver J."/>
            <person name="Long T.M."/>
            <person name="Aerts A.L."/>
            <person name="Barry K."/>
            <person name="Choi C."/>
            <person name="Clum A."/>
            <person name="Coughlan A.Y."/>
            <person name="Deshpande S."/>
            <person name="Douglass A.P."/>
            <person name="Hanson S.J."/>
            <person name="Klenk H.-P."/>
            <person name="LaButti K."/>
            <person name="Lapidus A."/>
            <person name="Lindquist E."/>
            <person name="Lipzen A."/>
            <person name="Meier-kolthoff J.P."/>
            <person name="Ohm R.A."/>
            <person name="Otillar R.P."/>
            <person name="Pangilinan J."/>
            <person name="Peng Y."/>
            <person name="Rokas A."/>
            <person name="Rosa C.A."/>
            <person name="Scheuner C."/>
            <person name="Sibirny A.A."/>
            <person name="Slot J.C."/>
            <person name="Stielow J.B."/>
            <person name="Sun H."/>
            <person name="Kurtzman C.P."/>
            <person name="Blackwell M."/>
            <person name="Grigoriev I.V."/>
            <person name="Jeffries T.W."/>
        </authorList>
    </citation>
    <scope>NUCLEOTIDE SEQUENCE [LARGE SCALE GENOMIC DNA]</scope>
    <source>
        <strain evidence="4 5">NRRL YB-4993</strain>
    </source>
</reference>
<organism evidence="4 5">
    <name type="scientific">Metschnikowia bicuspidata var. bicuspidata NRRL YB-4993</name>
    <dbReference type="NCBI Taxonomy" id="869754"/>
    <lineage>
        <taxon>Eukaryota</taxon>
        <taxon>Fungi</taxon>
        <taxon>Dikarya</taxon>
        <taxon>Ascomycota</taxon>
        <taxon>Saccharomycotina</taxon>
        <taxon>Pichiomycetes</taxon>
        <taxon>Metschnikowiaceae</taxon>
        <taxon>Metschnikowia</taxon>
    </lineage>
</organism>
<dbReference type="GeneID" id="30030530"/>
<evidence type="ECO:0000259" key="3">
    <source>
        <dbReference type="PROSITE" id="PS50002"/>
    </source>
</evidence>
<dbReference type="SMART" id="SM00326">
    <property type="entry name" value="SH3"/>
    <property type="match status" value="1"/>
</dbReference>
<dbReference type="Gene3D" id="2.30.30.40">
    <property type="entry name" value="SH3 Domains"/>
    <property type="match status" value="1"/>
</dbReference>
<dbReference type="OrthoDB" id="548867at2759"/>
<protein>
    <recommendedName>
        <fullName evidence="3">SH3 domain-containing protein</fullName>
    </recommendedName>
</protein>
<dbReference type="RefSeq" id="XP_018712111.1">
    <property type="nucleotide sequence ID" value="XM_018857554.1"/>
</dbReference>
<comment type="caution">
    <text evidence="4">The sequence shown here is derived from an EMBL/GenBank/DDBJ whole genome shotgun (WGS) entry which is preliminary data.</text>
</comment>
<gene>
    <name evidence="4" type="ORF">METBIDRAFT_42540</name>
</gene>
<dbReference type="CDD" id="cd00174">
    <property type="entry name" value="SH3"/>
    <property type="match status" value="1"/>
</dbReference>
<dbReference type="InterPro" id="IPR036871">
    <property type="entry name" value="PX_dom_sf"/>
</dbReference>
<dbReference type="STRING" id="869754.A0A1A0HC65"/>
<accession>A0A1A0HC65</accession>
<dbReference type="GO" id="GO:0035091">
    <property type="term" value="F:phosphatidylinositol binding"/>
    <property type="evidence" value="ECO:0007669"/>
    <property type="project" value="InterPro"/>
</dbReference>
<evidence type="ECO:0000256" key="2">
    <source>
        <dbReference type="PROSITE-ProRule" id="PRU00192"/>
    </source>
</evidence>
<proteinExistence type="predicted"/>
<dbReference type="EMBL" id="LXTC01000003">
    <property type="protein sequence ID" value="OBA21601.1"/>
    <property type="molecule type" value="Genomic_DNA"/>
</dbReference>
<dbReference type="InterPro" id="IPR036028">
    <property type="entry name" value="SH3-like_dom_sf"/>
</dbReference>
<evidence type="ECO:0000256" key="1">
    <source>
        <dbReference type="ARBA" id="ARBA00022443"/>
    </source>
</evidence>
<dbReference type="AlphaFoldDB" id="A0A1A0HC65"/>
<dbReference type="SUPFAM" id="SSF50044">
    <property type="entry name" value="SH3-domain"/>
    <property type="match status" value="1"/>
</dbReference>
<sequence length="325" mass="36353">MSATLFSSKSQKSVRNYRKLLISSPLHVSPPTALLPTFSLNRTPGWTVVLRAKYSFEALCKPELSLHRGDHVRLLERPGNGWLKVQRIHEIGEGLVPALYLEITVNDPENPVSLEWLNDYQAPSSMRNRVAHVKVRCAYLSNSNNFWYRMDVTFNSQRQAYCAMFYEDFVSLHALYGSTALAGVFQIELPKNTPAVSPRLQNTMRSEAAAHAQTPMVASLDKFVQSLLRFAQCHSSNFLGDYIDNHCTRKVHVRSGETVPSDEVIASSLVDGSIKISLEGRFARYKSFSPTAPLPPVQGEPIGRADTLTYAPNAPYLASNMKYLS</sequence>
<dbReference type="Pfam" id="PF14604">
    <property type="entry name" value="SH3_9"/>
    <property type="match status" value="1"/>
</dbReference>
<dbReference type="InterPro" id="IPR001452">
    <property type="entry name" value="SH3_domain"/>
</dbReference>
<dbReference type="PROSITE" id="PS50002">
    <property type="entry name" value="SH3"/>
    <property type="match status" value="1"/>
</dbReference>
<dbReference type="Gene3D" id="3.30.1520.10">
    <property type="entry name" value="Phox-like domain"/>
    <property type="match status" value="1"/>
</dbReference>
<keyword evidence="5" id="KW-1185">Reference proteome</keyword>
<evidence type="ECO:0000313" key="4">
    <source>
        <dbReference type="EMBL" id="OBA21601.1"/>
    </source>
</evidence>
<name>A0A1A0HC65_9ASCO</name>
<dbReference type="Proteomes" id="UP000092555">
    <property type="component" value="Unassembled WGS sequence"/>
</dbReference>
<evidence type="ECO:0000313" key="5">
    <source>
        <dbReference type="Proteomes" id="UP000092555"/>
    </source>
</evidence>
<keyword evidence="1 2" id="KW-0728">SH3 domain</keyword>
<feature type="domain" description="SH3" evidence="3">
    <location>
        <begin position="45"/>
        <end position="106"/>
    </location>
</feature>